<organism evidence="1 2">
    <name type="scientific">Austropuccinia psidii MF-1</name>
    <dbReference type="NCBI Taxonomy" id="1389203"/>
    <lineage>
        <taxon>Eukaryota</taxon>
        <taxon>Fungi</taxon>
        <taxon>Dikarya</taxon>
        <taxon>Basidiomycota</taxon>
        <taxon>Pucciniomycotina</taxon>
        <taxon>Pucciniomycetes</taxon>
        <taxon>Pucciniales</taxon>
        <taxon>Sphaerophragmiaceae</taxon>
        <taxon>Austropuccinia</taxon>
    </lineage>
</organism>
<dbReference type="AlphaFoldDB" id="A0A9Q3EDP3"/>
<name>A0A9Q3EDP3_9BASI</name>
<accession>A0A9Q3EDP3</accession>
<gene>
    <name evidence="1" type="ORF">O181_059119</name>
</gene>
<comment type="caution">
    <text evidence="1">The sequence shown here is derived from an EMBL/GenBank/DDBJ whole genome shotgun (WGS) entry which is preliminary data.</text>
</comment>
<protein>
    <submittedName>
        <fullName evidence="1">Uncharacterized protein</fullName>
    </submittedName>
</protein>
<dbReference type="Proteomes" id="UP000765509">
    <property type="component" value="Unassembled WGS sequence"/>
</dbReference>
<reference evidence="1" key="1">
    <citation type="submission" date="2021-03" db="EMBL/GenBank/DDBJ databases">
        <title>Draft genome sequence of rust myrtle Austropuccinia psidii MF-1, a brazilian biotype.</title>
        <authorList>
            <person name="Quecine M.C."/>
            <person name="Pachon D.M.R."/>
            <person name="Bonatelli M.L."/>
            <person name="Correr F.H."/>
            <person name="Franceschini L.M."/>
            <person name="Leite T.F."/>
            <person name="Margarido G.R.A."/>
            <person name="Almeida C.A."/>
            <person name="Ferrarezi J.A."/>
            <person name="Labate C.A."/>
        </authorList>
    </citation>
    <scope>NUCLEOTIDE SEQUENCE</scope>
    <source>
        <strain evidence="1">MF-1</strain>
    </source>
</reference>
<evidence type="ECO:0000313" key="2">
    <source>
        <dbReference type="Proteomes" id="UP000765509"/>
    </source>
</evidence>
<keyword evidence="2" id="KW-1185">Reference proteome</keyword>
<dbReference type="EMBL" id="AVOT02027374">
    <property type="protein sequence ID" value="MBW0519404.1"/>
    <property type="molecule type" value="Genomic_DNA"/>
</dbReference>
<proteinExistence type="predicted"/>
<evidence type="ECO:0000313" key="1">
    <source>
        <dbReference type="EMBL" id="MBW0519404.1"/>
    </source>
</evidence>
<sequence>MLTRPHPPPDETPRLPPHLCPHHYLCFRTPASYSPWLTILTALRGPQCHSHPPLRLLAPAAYHPYTRGVPSQNSSDTAYHPYARIVPSQHAFNAAYHPYASNALPTCL</sequence>